<feature type="domain" description="F-box" evidence="8">
    <location>
        <begin position="337"/>
        <end position="383"/>
    </location>
</feature>
<keyword evidence="5" id="KW-0539">Nucleus</keyword>
<feature type="compositionally biased region" description="Basic and acidic residues" evidence="6">
    <location>
        <begin position="722"/>
        <end position="744"/>
    </location>
</feature>
<evidence type="ECO:0000256" key="6">
    <source>
        <dbReference type="SAM" id="MobiDB-lite"/>
    </source>
</evidence>
<dbReference type="PANTHER" id="PTHR47602">
    <property type="entry name" value="F-BOX PROTEIN SKIP22"/>
    <property type="match status" value="1"/>
</dbReference>
<evidence type="ECO:0000259" key="8">
    <source>
        <dbReference type="PROSITE" id="PS50181"/>
    </source>
</evidence>
<dbReference type="OMA" id="HTSACRW"/>
<dbReference type="GO" id="GO:0005634">
    <property type="term" value="C:nucleus"/>
    <property type="evidence" value="ECO:0007669"/>
    <property type="project" value="UniProtKB-SubCell"/>
</dbReference>
<reference evidence="11" key="1">
    <citation type="submission" date="2013-06" db="EMBL/GenBank/DDBJ databases">
        <authorList>
            <person name="Zhao Q."/>
        </authorList>
    </citation>
    <scope>NUCLEOTIDE SEQUENCE</scope>
    <source>
        <strain evidence="11">cv. W1943</strain>
    </source>
</reference>
<dbReference type="GO" id="GO:0080090">
    <property type="term" value="P:regulation of primary metabolic process"/>
    <property type="evidence" value="ECO:0007669"/>
    <property type="project" value="UniProtKB-ARBA"/>
</dbReference>
<dbReference type="Gene3D" id="3.40.1000.30">
    <property type="match status" value="1"/>
</dbReference>
<dbReference type="GO" id="GO:0046983">
    <property type="term" value="F:protein dimerization activity"/>
    <property type="evidence" value="ECO:0007669"/>
    <property type="project" value="InterPro"/>
</dbReference>
<feature type="domain" description="Ubiquitin-like" evidence="7">
    <location>
        <begin position="1"/>
        <end position="88"/>
    </location>
</feature>
<dbReference type="EnsemblPlants" id="ORUFI03G09600.2">
    <property type="protein sequence ID" value="ORUFI03G09600.2"/>
    <property type="gene ID" value="ORUFI03G09600"/>
</dbReference>
<dbReference type="PROSITE" id="PS50888">
    <property type="entry name" value="BHLH"/>
    <property type="match status" value="1"/>
</dbReference>
<evidence type="ECO:0000313" key="10">
    <source>
        <dbReference type="EnsemblPlants" id="ORUFI03G09600.2"/>
    </source>
</evidence>
<feature type="region of interest" description="Disordered" evidence="6">
    <location>
        <begin position="697"/>
        <end position="744"/>
    </location>
</feature>
<evidence type="ECO:0000256" key="5">
    <source>
        <dbReference type="ARBA" id="ARBA00023242"/>
    </source>
</evidence>
<name>A0A0E0NS12_ORYRU</name>
<feature type="region of interest" description="Disordered" evidence="6">
    <location>
        <begin position="87"/>
        <end position="155"/>
    </location>
</feature>
<evidence type="ECO:0000256" key="3">
    <source>
        <dbReference type="ARBA" id="ARBA00023015"/>
    </source>
</evidence>
<sequence length="930" mass="101038">MKLRLRSMDQRGGAGGAAETHRVQLPDTATLSDVKAFLATKLSAAQPVPAESVRLTLNRSEELLTPDPSATLPALGLASGDLLYFTLSPLPSPSPPPQPQPQAQPLPRNPNPDVPSIAGAADPTKSPVESGSSSSMPQALCTNPGLPVASDPHHPPPDVVMAEAFAVIKSKSSLVVGDTKREMENVGGADGTVICRLVVALHAALLDAGFLYANPVGSCLQLPQNWASGSFVPVSMKYTLLELVEALPAVEEGMVAVLNYSLMGNFMMVYGHVPGATSGVRRLCLELPELAPLLYLDSDEVSTAEEREIHELWRVLKDEMCLPLMISLCQLNNLSLPPCLMALPGDVKAKVLEFVPGVDLARVQCTCKELRDLAADDNLWKKKCEMEFNTQGESSQVGRNWKERFGAAWKVSNNKGQKRPSPFFNYGWGNPYSPHGFPVIGGDSDMLPFIGHPNLLGRSFGNQRRNISPSCSFGGHHRNFLDTCGCMMCKCIYSDQRKDIVLADKYTCGNYMQKPVTQPGRWLIILVYHSLLCQYITIGLSLLWYHLVDLGQPQRSKYKNPIRCQHTSACRWQDAPAAGIHFDCIIPLPINPYQLPPSAGACCSTTQASASAKDGGNVLQIPKPLEMYSPPCSAAASSQGHCFAVGANQLASLDLAMDFDEPILFPVHNASLQEGIQFYNPTGDTQLSRNMSIDKCLKGSKRKGSGEGSSSLHSQEETGEMPQRELSMEHAGEKAGDADASREEYVHVRAKRGQATNSHSLAERFRREKINERMKLLQDLVPGCNKITGKAMMLDEIINYVQSLQRQVEFLSMKLSTISPELNSDLDLQDILCSQDARSAFLGCSPQLSNAHPNLYRAAQQCLSPPGLYGSVCVPNPADVHLARAGHLASFPQQRGLIWNEELRNIAPAGFASDAAGTSSLENSDSMKVE</sequence>
<comment type="similarity">
    <text evidence="2">Belongs to the bHLH protein family.</text>
</comment>
<keyword evidence="11" id="KW-1185">Reference proteome</keyword>
<feature type="compositionally biased region" description="Pro residues" evidence="6">
    <location>
        <begin position="90"/>
        <end position="113"/>
    </location>
</feature>
<dbReference type="InterPro" id="IPR001810">
    <property type="entry name" value="F-box_dom"/>
</dbReference>
<dbReference type="SUPFAM" id="SSF81383">
    <property type="entry name" value="F-box domain"/>
    <property type="match status" value="1"/>
</dbReference>
<dbReference type="Gene3D" id="4.10.280.10">
    <property type="entry name" value="Helix-loop-helix DNA-binding domain"/>
    <property type="match status" value="1"/>
</dbReference>
<organism evidence="10 11">
    <name type="scientific">Oryza rufipogon</name>
    <name type="common">Brownbeard rice</name>
    <name type="synonym">Asian wild rice</name>
    <dbReference type="NCBI Taxonomy" id="4529"/>
    <lineage>
        <taxon>Eukaryota</taxon>
        <taxon>Viridiplantae</taxon>
        <taxon>Streptophyta</taxon>
        <taxon>Embryophyta</taxon>
        <taxon>Tracheophyta</taxon>
        <taxon>Spermatophyta</taxon>
        <taxon>Magnoliopsida</taxon>
        <taxon>Liliopsida</taxon>
        <taxon>Poales</taxon>
        <taxon>Poaceae</taxon>
        <taxon>BOP clade</taxon>
        <taxon>Oryzoideae</taxon>
        <taxon>Oryzeae</taxon>
        <taxon>Oryzinae</taxon>
        <taxon>Oryza</taxon>
    </lineage>
</organism>
<dbReference type="Proteomes" id="UP000008022">
    <property type="component" value="Unassembled WGS sequence"/>
</dbReference>
<evidence type="ECO:0000313" key="11">
    <source>
        <dbReference type="Proteomes" id="UP000008022"/>
    </source>
</evidence>
<dbReference type="CDD" id="cd18919">
    <property type="entry name" value="bHLH_AtBPE_like"/>
    <property type="match status" value="1"/>
</dbReference>
<protein>
    <recommendedName>
        <fullName evidence="12">BHLH domain-containing protein</fullName>
    </recommendedName>
</protein>
<evidence type="ECO:0000259" key="9">
    <source>
        <dbReference type="PROSITE" id="PS50888"/>
    </source>
</evidence>
<dbReference type="AlphaFoldDB" id="A0A0E0NS12"/>
<dbReference type="Gene3D" id="1.20.1280.50">
    <property type="match status" value="1"/>
</dbReference>
<comment type="subcellular location">
    <subcellularLocation>
        <location evidence="1">Nucleus</location>
    </subcellularLocation>
</comment>
<feature type="region of interest" description="Disordered" evidence="6">
    <location>
        <begin position="1"/>
        <end position="21"/>
    </location>
</feature>
<dbReference type="PANTHER" id="PTHR47602:SF2">
    <property type="entry name" value="F-BOX PROTEIN SKIP22"/>
    <property type="match status" value="1"/>
</dbReference>
<dbReference type="InterPro" id="IPR011598">
    <property type="entry name" value="bHLH_dom"/>
</dbReference>
<dbReference type="Gramene" id="ORUFI03G09600.2">
    <property type="protein sequence ID" value="ORUFI03G09600.2"/>
    <property type="gene ID" value="ORUFI03G09600"/>
</dbReference>
<evidence type="ECO:0000256" key="2">
    <source>
        <dbReference type="ARBA" id="ARBA00005510"/>
    </source>
</evidence>
<evidence type="ECO:0000256" key="4">
    <source>
        <dbReference type="ARBA" id="ARBA00023163"/>
    </source>
</evidence>
<feature type="domain" description="BHLH" evidence="9">
    <location>
        <begin position="754"/>
        <end position="804"/>
    </location>
</feature>
<dbReference type="CDD" id="cd17055">
    <property type="entry name" value="Ubl_AtNPL4_like"/>
    <property type="match status" value="1"/>
</dbReference>
<dbReference type="PROSITE" id="PS50053">
    <property type="entry name" value="UBIQUITIN_2"/>
    <property type="match status" value="1"/>
</dbReference>
<dbReference type="InterPro" id="IPR036047">
    <property type="entry name" value="F-box-like_dom_sf"/>
</dbReference>
<proteinExistence type="inferred from homology"/>
<dbReference type="Pfam" id="PF12937">
    <property type="entry name" value="F-box-like"/>
    <property type="match status" value="1"/>
</dbReference>
<dbReference type="InterPro" id="IPR036638">
    <property type="entry name" value="HLH_DNA-bd_sf"/>
</dbReference>
<keyword evidence="4" id="KW-0804">Transcription</keyword>
<reference evidence="10" key="2">
    <citation type="submission" date="2015-06" db="UniProtKB">
        <authorList>
            <consortium name="EnsemblPlants"/>
        </authorList>
    </citation>
    <scope>IDENTIFICATION</scope>
</reference>
<dbReference type="SUPFAM" id="SSF47459">
    <property type="entry name" value="HLH, helix-loop-helix DNA-binding domain"/>
    <property type="match status" value="1"/>
</dbReference>
<dbReference type="SMART" id="SM00256">
    <property type="entry name" value="FBOX"/>
    <property type="match status" value="1"/>
</dbReference>
<dbReference type="SMART" id="SM00353">
    <property type="entry name" value="HLH"/>
    <property type="match status" value="1"/>
</dbReference>
<evidence type="ECO:0000256" key="1">
    <source>
        <dbReference type="ARBA" id="ARBA00004123"/>
    </source>
</evidence>
<dbReference type="CDD" id="cd22165">
    <property type="entry name" value="F-box_AtSKIP22-like"/>
    <property type="match status" value="1"/>
</dbReference>
<evidence type="ECO:0008006" key="12">
    <source>
        <dbReference type="Google" id="ProtNLM"/>
    </source>
</evidence>
<dbReference type="Pfam" id="PF00010">
    <property type="entry name" value="HLH"/>
    <property type="match status" value="1"/>
</dbReference>
<evidence type="ECO:0000259" key="7">
    <source>
        <dbReference type="PROSITE" id="PS50053"/>
    </source>
</evidence>
<accession>A0A0E0NS12</accession>
<keyword evidence="3" id="KW-0805">Transcription regulation</keyword>
<dbReference type="PROSITE" id="PS50181">
    <property type="entry name" value="FBOX"/>
    <property type="match status" value="1"/>
</dbReference>
<dbReference type="InterPro" id="IPR000626">
    <property type="entry name" value="Ubiquitin-like_dom"/>
</dbReference>
<dbReference type="eggNOG" id="ENOG502QTNJ">
    <property type="taxonomic scope" value="Eukaryota"/>
</dbReference>
<dbReference type="FunFam" id="4.10.280.10:FF:000002">
    <property type="entry name" value="Basic helix-loop-helix transcription factor"/>
    <property type="match status" value="1"/>
</dbReference>